<evidence type="ECO:0000313" key="1">
    <source>
        <dbReference type="EMBL" id="KAL3741689.1"/>
    </source>
</evidence>
<sequence>MATSDGFPPDQQRSYCCFLERMNLQESDLAEVVGAWQRPPEAAHPEEHRALRGVRREGALPSPGGCGGVLGESACQDRCFTGTKTGIGSIYSC</sequence>
<organism evidence="1 2">
    <name type="scientific">Eucalyptus globulus</name>
    <name type="common">Tasmanian blue gum</name>
    <dbReference type="NCBI Taxonomy" id="34317"/>
    <lineage>
        <taxon>Eukaryota</taxon>
        <taxon>Viridiplantae</taxon>
        <taxon>Streptophyta</taxon>
        <taxon>Embryophyta</taxon>
        <taxon>Tracheophyta</taxon>
        <taxon>Spermatophyta</taxon>
        <taxon>Magnoliopsida</taxon>
        <taxon>eudicotyledons</taxon>
        <taxon>Gunneridae</taxon>
        <taxon>Pentapetalae</taxon>
        <taxon>rosids</taxon>
        <taxon>malvids</taxon>
        <taxon>Myrtales</taxon>
        <taxon>Myrtaceae</taxon>
        <taxon>Myrtoideae</taxon>
        <taxon>Eucalypteae</taxon>
        <taxon>Eucalyptus</taxon>
    </lineage>
</organism>
<dbReference type="AlphaFoldDB" id="A0ABD3KTS2"/>
<dbReference type="Proteomes" id="UP001634007">
    <property type="component" value="Unassembled WGS sequence"/>
</dbReference>
<proteinExistence type="predicted"/>
<name>A0ABD3KTS2_EUCGL</name>
<protein>
    <submittedName>
        <fullName evidence="1">Uncharacterized protein</fullName>
    </submittedName>
</protein>
<dbReference type="EMBL" id="JBJKBG010000004">
    <property type="protein sequence ID" value="KAL3741689.1"/>
    <property type="molecule type" value="Genomic_DNA"/>
</dbReference>
<accession>A0ABD3KTS2</accession>
<keyword evidence="2" id="KW-1185">Reference proteome</keyword>
<reference evidence="1 2" key="1">
    <citation type="submission" date="2024-11" db="EMBL/GenBank/DDBJ databases">
        <title>Chromosome-level genome assembly of Eucalyptus globulus Labill. provides insights into its genome evolution.</title>
        <authorList>
            <person name="Li X."/>
        </authorList>
    </citation>
    <scope>NUCLEOTIDE SEQUENCE [LARGE SCALE GENOMIC DNA]</scope>
    <source>
        <strain evidence="1">CL2024</strain>
        <tissue evidence="1">Fresh tender leaves</tissue>
    </source>
</reference>
<gene>
    <name evidence="1" type="ORF">ACJRO7_017198</name>
</gene>
<evidence type="ECO:0000313" key="2">
    <source>
        <dbReference type="Proteomes" id="UP001634007"/>
    </source>
</evidence>
<comment type="caution">
    <text evidence="1">The sequence shown here is derived from an EMBL/GenBank/DDBJ whole genome shotgun (WGS) entry which is preliminary data.</text>
</comment>